<evidence type="ECO:0000313" key="2">
    <source>
        <dbReference type="EMBL" id="SNR78263.1"/>
    </source>
</evidence>
<dbReference type="AlphaFoldDB" id="A0A238Z632"/>
<feature type="compositionally biased region" description="Basic and acidic residues" evidence="1">
    <location>
        <begin position="1"/>
        <end position="20"/>
    </location>
</feature>
<evidence type="ECO:0000256" key="1">
    <source>
        <dbReference type="SAM" id="MobiDB-lite"/>
    </source>
</evidence>
<dbReference type="EMBL" id="FZNW01000019">
    <property type="protein sequence ID" value="SNR78263.1"/>
    <property type="molecule type" value="Genomic_DNA"/>
</dbReference>
<dbReference type="Proteomes" id="UP000198348">
    <property type="component" value="Unassembled WGS sequence"/>
</dbReference>
<feature type="region of interest" description="Disordered" evidence="1">
    <location>
        <begin position="1"/>
        <end position="59"/>
    </location>
</feature>
<dbReference type="RefSeq" id="WP_089302717.1">
    <property type="nucleotide sequence ID" value="NZ_FZNW01000019.1"/>
</dbReference>
<sequence length="59" mass="6964">MRRESGQRSPREDEERKEELAGLLRGNRPARAQEWRDPEPPAEDDPEVPPFSRRQQPRA</sequence>
<dbReference type="OrthoDB" id="5519961at2"/>
<evidence type="ECO:0000313" key="3">
    <source>
        <dbReference type="Proteomes" id="UP000198348"/>
    </source>
</evidence>
<protein>
    <submittedName>
        <fullName evidence="2">Uncharacterized protein</fullName>
    </submittedName>
</protein>
<keyword evidence="3" id="KW-1185">Reference proteome</keyword>
<reference evidence="2 3" key="1">
    <citation type="submission" date="2017-06" db="EMBL/GenBank/DDBJ databases">
        <authorList>
            <person name="Kim H.J."/>
            <person name="Triplett B.A."/>
        </authorList>
    </citation>
    <scope>NUCLEOTIDE SEQUENCE [LARGE SCALE GENOMIC DNA]</scope>
    <source>
        <strain evidence="2 3">DSM 45207</strain>
    </source>
</reference>
<proteinExistence type="predicted"/>
<organism evidence="2 3">
    <name type="scientific">Haloechinothrix alba</name>
    <dbReference type="NCBI Taxonomy" id="664784"/>
    <lineage>
        <taxon>Bacteria</taxon>
        <taxon>Bacillati</taxon>
        <taxon>Actinomycetota</taxon>
        <taxon>Actinomycetes</taxon>
        <taxon>Pseudonocardiales</taxon>
        <taxon>Pseudonocardiaceae</taxon>
        <taxon>Haloechinothrix</taxon>
    </lineage>
</organism>
<gene>
    <name evidence="2" type="ORF">SAMN06265360_11932</name>
</gene>
<name>A0A238Z632_9PSEU</name>
<accession>A0A238Z632</accession>